<comment type="subcellular location">
    <subcellularLocation>
        <location evidence="1">Cell membrane</location>
        <topology evidence="1">Multi-pass membrane protein</topology>
    </subcellularLocation>
</comment>
<sequence length="856" mass="99978">MTDHFKAIFKTDLDRNLNFTEETIEILDDKISVYDNNKNKILEIDNVEKLNIEYGISICKLIAIDKDGKVFEVAYFTKKKADNIRKIVDEFNLKVKTEIIEKEEERKRSKKEIYGFLMQIIRKYKKELTLVIIIFIIGTIISLIPPYLTALLINKVLISKTPSQQVFLTIIFLMLMSYISYRFLYLIGDFLMNITQIKIIKELRELLLEHIIFNDISFVEKYSPSRLISRYQSDIGRINSFIAYDLPSIIIDTLMIIGTIIILFLLLPFLAIPVIITTIVAFALFIIYERKARTVGKKATIKSVDIFTKLVNILRNFYSIKLFSKEREEYEKTKNTINDWYFIDTKLVKFFIMRADLISFIMDLTTVFIWYFGGTFVINNLIKLGILVAFISYTSYIYSPLYTTYERFFRDLPSTLISAERILELLEEKPKILNKENALKPNIVDEIKFVNVTFEYEPGFPVLKNISFTIKPKEKVAIVGKNGAGKTTIAKLLLRFYDVNDGEILIGNTNIKDIDLKYLRERISYLSQNPEIFDNTIRYNISYGNPNVNEIEIIKVCKIVNIHDDIIKLPFAYDTPAGEEGTKLSGGQKQKIAIARNIIRNPDIFIFDELTSNIDAKSRENIFSAILNISKDKTLIYISHNLSEMLNMDRIIVIEDGKIVEEGKLEELINKKGKFYELFKNQIENLEKIEKVNKEFETFSLNIIKDKNVIIEPTNRPSRVDIIYNGKKYENLMPKLLFPISNPKFVGFYDDNFNEIFLLEDYTILDENSRKILENAIRYNSIIYKIEKIRKIDVEGETIILNTIINNKELEIKITSPENLFIFEDKILFIDENDNLYQIILKDLDKRSLKNLNKII</sequence>
<dbReference type="GO" id="GO:0015421">
    <property type="term" value="F:ABC-type oligopeptide transporter activity"/>
    <property type="evidence" value="ECO:0007669"/>
    <property type="project" value="TreeGrafter"/>
</dbReference>
<dbReference type="InterPro" id="IPR036640">
    <property type="entry name" value="ABC1_TM_sf"/>
</dbReference>
<dbReference type="Proteomes" id="UP000245908">
    <property type="component" value="Unassembled WGS sequence"/>
</dbReference>
<name>A0A2T9WV15_NANST</name>
<dbReference type="InterPro" id="IPR039421">
    <property type="entry name" value="Type_1_exporter"/>
</dbReference>
<evidence type="ECO:0000259" key="11">
    <source>
        <dbReference type="PROSITE" id="PS50929"/>
    </source>
</evidence>
<evidence type="ECO:0000256" key="7">
    <source>
        <dbReference type="ARBA" id="ARBA00022989"/>
    </source>
</evidence>
<keyword evidence="6" id="KW-0067">ATP-binding</keyword>
<dbReference type="InterPro" id="IPR011527">
    <property type="entry name" value="ABC1_TM_dom"/>
</dbReference>
<evidence type="ECO:0000256" key="4">
    <source>
        <dbReference type="ARBA" id="ARBA00022692"/>
    </source>
</evidence>
<evidence type="ECO:0000256" key="5">
    <source>
        <dbReference type="ARBA" id="ARBA00022741"/>
    </source>
</evidence>
<dbReference type="InterPro" id="IPR003439">
    <property type="entry name" value="ABC_transporter-like_ATP-bd"/>
</dbReference>
<dbReference type="PROSITE" id="PS50893">
    <property type="entry name" value="ABC_TRANSPORTER_2"/>
    <property type="match status" value="1"/>
</dbReference>
<reference evidence="12 13" key="1">
    <citation type="journal article" date="2015" name="Appl. Environ. Microbiol.">
        <title>Nanoarchaeota, Their Sulfolobales Host, and Nanoarchaeota Virus Distribution across Yellowstone National Park Hot Springs.</title>
        <authorList>
            <person name="Munson-McGee J.H."/>
            <person name="Field E.K."/>
            <person name="Bateson M."/>
            <person name="Rooney C."/>
            <person name="Stepanauskas R."/>
            <person name="Young M.J."/>
        </authorList>
    </citation>
    <scope>NUCLEOTIDE SEQUENCE [LARGE SCALE GENOMIC DNA]</scope>
    <source>
        <strain evidence="12">SCGC AB-777_O03</strain>
    </source>
</reference>
<feature type="transmembrane region" description="Helical" evidence="9">
    <location>
        <begin position="241"/>
        <end position="264"/>
    </location>
</feature>
<dbReference type="Gene3D" id="3.40.50.300">
    <property type="entry name" value="P-loop containing nucleotide triphosphate hydrolases"/>
    <property type="match status" value="1"/>
</dbReference>
<dbReference type="InterPro" id="IPR015005">
    <property type="entry name" value="DUF1854"/>
</dbReference>
<dbReference type="Pfam" id="PF00005">
    <property type="entry name" value="ABC_tran"/>
    <property type="match status" value="1"/>
</dbReference>
<dbReference type="InterPro" id="IPR003593">
    <property type="entry name" value="AAA+_ATPase"/>
</dbReference>
<proteinExistence type="predicted"/>
<dbReference type="EMBL" id="QEFH01000001">
    <property type="protein sequence ID" value="PVU71675.1"/>
    <property type="molecule type" value="Genomic_DNA"/>
</dbReference>
<evidence type="ECO:0000256" key="3">
    <source>
        <dbReference type="ARBA" id="ARBA00022475"/>
    </source>
</evidence>
<dbReference type="GO" id="GO:0005886">
    <property type="term" value="C:plasma membrane"/>
    <property type="evidence" value="ECO:0007669"/>
    <property type="project" value="UniProtKB-SubCell"/>
</dbReference>
<keyword evidence="3" id="KW-1003">Cell membrane</keyword>
<dbReference type="SMART" id="SM00382">
    <property type="entry name" value="AAA"/>
    <property type="match status" value="1"/>
</dbReference>
<keyword evidence="5" id="KW-0547">Nucleotide-binding</keyword>
<dbReference type="PANTHER" id="PTHR43394">
    <property type="entry name" value="ATP-DEPENDENT PERMEASE MDL1, MITOCHONDRIAL"/>
    <property type="match status" value="1"/>
</dbReference>
<dbReference type="Gene3D" id="1.20.1560.10">
    <property type="entry name" value="ABC transporter type 1, transmembrane domain"/>
    <property type="match status" value="1"/>
</dbReference>
<feature type="transmembrane region" description="Helical" evidence="9">
    <location>
        <begin position="165"/>
        <end position="184"/>
    </location>
</feature>
<feature type="transmembrane region" description="Helical" evidence="9">
    <location>
        <begin position="128"/>
        <end position="153"/>
    </location>
</feature>
<evidence type="ECO:0000256" key="9">
    <source>
        <dbReference type="SAM" id="Phobius"/>
    </source>
</evidence>
<feature type="transmembrane region" description="Helical" evidence="9">
    <location>
        <begin position="357"/>
        <end position="378"/>
    </location>
</feature>
<evidence type="ECO:0000256" key="1">
    <source>
        <dbReference type="ARBA" id="ARBA00004651"/>
    </source>
</evidence>
<dbReference type="GO" id="GO:0005524">
    <property type="term" value="F:ATP binding"/>
    <property type="evidence" value="ECO:0007669"/>
    <property type="project" value="UniProtKB-KW"/>
</dbReference>
<evidence type="ECO:0000313" key="12">
    <source>
        <dbReference type="EMBL" id="PVU71675.1"/>
    </source>
</evidence>
<dbReference type="InterPro" id="IPR027417">
    <property type="entry name" value="P-loop_NTPase"/>
</dbReference>
<dbReference type="Pfam" id="PF08909">
    <property type="entry name" value="DUF1854"/>
    <property type="match status" value="1"/>
</dbReference>
<feature type="domain" description="ABC transporter" evidence="10">
    <location>
        <begin position="447"/>
        <end position="681"/>
    </location>
</feature>
<accession>A0A2T9WV15</accession>
<dbReference type="GO" id="GO:0016887">
    <property type="term" value="F:ATP hydrolysis activity"/>
    <property type="evidence" value="ECO:0007669"/>
    <property type="project" value="InterPro"/>
</dbReference>
<dbReference type="PROSITE" id="PS00211">
    <property type="entry name" value="ABC_TRANSPORTER_1"/>
    <property type="match status" value="1"/>
</dbReference>
<keyword evidence="7 9" id="KW-1133">Transmembrane helix</keyword>
<comment type="caution">
    <text evidence="12">The sequence shown here is derived from an EMBL/GenBank/DDBJ whole genome shotgun (WGS) entry which is preliminary data.</text>
</comment>
<organism evidence="12 13">
    <name type="scientific">Nanobsidianus stetteri</name>
    <dbReference type="NCBI Taxonomy" id="1294122"/>
    <lineage>
        <taxon>Archaea</taxon>
        <taxon>Nanobdellota</taxon>
        <taxon>Candidatus Nanoarchaeia</taxon>
        <taxon>Nanoarchaeales</taxon>
        <taxon>Nanopusillaceae</taxon>
        <taxon>Candidatus Nanobsidianus</taxon>
    </lineage>
</organism>
<dbReference type="AlphaFoldDB" id="A0A2T9WV15"/>
<keyword evidence="8 9" id="KW-0472">Membrane</keyword>
<evidence type="ECO:0000256" key="2">
    <source>
        <dbReference type="ARBA" id="ARBA00022448"/>
    </source>
</evidence>
<keyword evidence="4 9" id="KW-0812">Transmembrane</keyword>
<dbReference type="SUPFAM" id="SSF52540">
    <property type="entry name" value="P-loop containing nucleoside triphosphate hydrolases"/>
    <property type="match status" value="1"/>
</dbReference>
<keyword evidence="2" id="KW-0813">Transport</keyword>
<feature type="transmembrane region" description="Helical" evidence="9">
    <location>
        <begin position="270"/>
        <end position="288"/>
    </location>
</feature>
<dbReference type="PANTHER" id="PTHR43394:SF1">
    <property type="entry name" value="ATP-BINDING CASSETTE SUB-FAMILY B MEMBER 10, MITOCHONDRIAL"/>
    <property type="match status" value="1"/>
</dbReference>
<feature type="domain" description="ABC transmembrane type-1" evidence="11">
    <location>
        <begin position="130"/>
        <end position="401"/>
    </location>
</feature>
<evidence type="ECO:0000256" key="8">
    <source>
        <dbReference type="ARBA" id="ARBA00023136"/>
    </source>
</evidence>
<gene>
    <name evidence="12" type="ORF">DDW05_00025</name>
</gene>
<evidence type="ECO:0000313" key="13">
    <source>
        <dbReference type="Proteomes" id="UP000245908"/>
    </source>
</evidence>
<dbReference type="InterPro" id="IPR017871">
    <property type="entry name" value="ABC_transporter-like_CS"/>
</dbReference>
<evidence type="ECO:0000259" key="10">
    <source>
        <dbReference type="PROSITE" id="PS50893"/>
    </source>
</evidence>
<dbReference type="Pfam" id="PF00664">
    <property type="entry name" value="ABC_membrane"/>
    <property type="match status" value="1"/>
</dbReference>
<dbReference type="SUPFAM" id="SSF90123">
    <property type="entry name" value="ABC transporter transmembrane region"/>
    <property type="match status" value="1"/>
</dbReference>
<dbReference type="FunFam" id="3.40.50.300:FF:000221">
    <property type="entry name" value="Multidrug ABC transporter ATP-binding protein"/>
    <property type="match status" value="1"/>
</dbReference>
<evidence type="ECO:0000256" key="6">
    <source>
        <dbReference type="ARBA" id="ARBA00022840"/>
    </source>
</evidence>
<protein>
    <submittedName>
        <fullName evidence="12">DUF1854 domain-containing protein</fullName>
    </submittedName>
</protein>
<dbReference type="PROSITE" id="PS50929">
    <property type="entry name" value="ABC_TM1F"/>
    <property type="match status" value="1"/>
</dbReference>